<evidence type="ECO:0000313" key="2">
    <source>
        <dbReference type="Proteomes" id="UP000076967"/>
    </source>
</evidence>
<dbReference type="RefSeq" id="WP_068536035.1">
    <property type="nucleotide sequence ID" value="NZ_LVJH01000044.1"/>
</dbReference>
<dbReference type="EMBL" id="LVJH01000044">
    <property type="protein sequence ID" value="OAB38924.1"/>
    <property type="molecule type" value="Genomic_DNA"/>
</dbReference>
<comment type="caution">
    <text evidence="1">The sequence shown here is derived from an EMBL/GenBank/DDBJ whole genome shotgun (WGS) entry which is preliminary data.</text>
</comment>
<organism evidence="1 2">
    <name type="scientific">Paenibacillus glacialis</name>
    <dbReference type="NCBI Taxonomy" id="494026"/>
    <lineage>
        <taxon>Bacteria</taxon>
        <taxon>Bacillati</taxon>
        <taxon>Bacillota</taxon>
        <taxon>Bacilli</taxon>
        <taxon>Bacillales</taxon>
        <taxon>Paenibacillaceae</taxon>
        <taxon>Paenibacillus</taxon>
    </lineage>
</organism>
<evidence type="ECO:0000313" key="1">
    <source>
        <dbReference type="EMBL" id="OAB38924.1"/>
    </source>
</evidence>
<reference evidence="1 2" key="1">
    <citation type="submission" date="2016-03" db="EMBL/GenBank/DDBJ databases">
        <title>Draft genome sequence of Paenibacillus glacialis DSM 22343.</title>
        <authorList>
            <person name="Shin S.-K."/>
            <person name="Yi H."/>
        </authorList>
    </citation>
    <scope>NUCLEOTIDE SEQUENCE [LARGE SCALE GENOMIC DNA]</scope>
    <source>
        <strain evidence="1 2">DSM 22343</strain>
    </source>
</reference>
<proteinExistence type="predicted"/>
<sequence length="72" mass="8423">MDNLTDIEVEHLVQEFDKNQQVYQKPISYDQTMREMQENFKKIFANQAFAAIIAKEIGDAMTDLINKMIIVI</sequence>
<gene>
    <name evidence="1" type="ORF">PGLA_19330</name>
</gene>
<accession>A0A168I6P6</accession>
<dbReference type="AlphaFoldDB" id="A0A168I6P6"/>
<keyword evidence="2" id="KW-1185">Reference proteome</keyword>
<dbReference type="Proteomes" id="UP000076967">
    <property type="component" value="Unassembled WGS sequence"/>
</dbReference>
<protein>
    <submittedName>
        <fullName evidence="1">Uncharacterized protein</fullName>
    </submittedName>
</protein>
<name>A0A168I6P6_9BACL</name>